<keyword evidence="4" id="KW-1185">Reference proteome</keyword>
<dbReference type="PANTHER" id="PTHR46580">
    <property type="entry name" value="SENSOR KINASE-RELATED"/>
    <property type="match status" value="1"/>
</dbReference>
<name>A0A229UGU1_9BACL</name>
<dbReference type="InterPro" id="IPR011330">
    <property type="entry name" value="Glyco_hydro/deAcase_b/a-brl"/>
</dbReference>
<dbReference type="InterPro" id="IPR013517">
    <property type="entry name" value="FG-GAP"/>
</dbReference>
<sequence length="637" mass="71774">MRLSIRWIIITTGIILLAGISATLYTIRGTNTYPNVNKKHAMLRLEDIGPGGYYSSEESLGQLRAVLDELHQQHIPFQIALIPHWKSMRSDHSWYEKGLDQPGDDPYLNKFIHLLQTAEKQGALIGMHGYTHQYGTEARGDGYQNSAIGREFAVPDAPETDEASFAAEHIEQSLTAFERAGLHPAFWESPHYKSTREQEKVFRSYVGILYQPDFYSLRSFHDLNMYENENALGKETLGSVYVPAPLKYIHDGNSVEQVLTKAADYTGLASLYFHPLLEFSYLEPVQDSDGHTQRRDGLPEYRYKADASSPLQRLTAGMAKEGYRWVALSETVPFSPAHRVVVPPGTQTSQLLIGNFTGKGHADLAIRYTDRIERIPGDYQWPRNRPQAPAQVWLTQDFKPEDRLWVSDLNHDGKDDLVQYRYETGEVLVYYSTGQSWRLPAPYGQLPIGLENVQLYRADAAKPPVFIAQKGDQLMLVSGLTKLNGPDSTMIKLPTGAKWGIGHFQSRWQNDTAVYGRDGTVTIYPNHESEPLGFRSPVTLSVKRQEKDTQMLIMDSNGDGKSDLVFYEPYRGVWQVYLNKGELHFEPMDNAYGPWARGEGRIAVSGDFDGNGKEDIGSFNPDRAALDLSLSFQPSAP</sequence>
<dbReference type="RefSeq" id="WP_094018588.1">
    <property type="nucleotide sequence ID" value="NZ_NMQW01000062.1"/>
</dbReference>
<dbReference type="Gene3D" id="2.130.10.130">
    <property type="entry name" value="Integrin alpha, N-terminal"/>
    <property type="match status" value="1"/>
</dbReference>
<feature type="transmembrane region" description="Helical" evidence="2">
    <location>
        <begin position="7"/>
        <end position="27"/>
    </location>
</feature>
<dbReference type="Pfam" id="PF13517">
    <property type="entry name" value="FG-GAP_3"/>
    <property type="match status" value="1"/>
</dbReference>
<keyword evidence="1" id="KW-0732">Signal</keyword>
<proteinExistence type="predicted"/>
<reference evidence="3 4" key="1">
    <citation type="submission" date="2017-07" db="EMBL/GenBank/DDBJ databases">
        <title>Genome sequencing and assembly of Paenibacillus rigui.</title>
        <authorList>
            <person name="Mayilraj S."/>
        </authorList>
    </citation>
    <scope>NUCLEOTIDE SEQUENCE [LARGE SCALE GENOMIC DNA]</scope>
    <source>
        <strain evidence="3 4">JCM 16352</strain>
    </source>
</reference>
<evidence type="ECO:0000256" key="2">
    <source>
        <dbReference type="SAM" id="Phobius"/>
    </source>
</evidence>
<keyword evidence="2" id="KW-0472">Membrane</keyword>
<dbReference type="InterPro" id="IPR028994">
    <property type="entry name" value="Integrin_alpha_N"/>
</dbReference>
<dbReference type="OrthoDB" id="2339428at2"/>
<evidence type="ECO:0008006" key="5">
    <source>
        <dbReference type="Google" id="ProtNLM"/>
    </source>
</evidence>
<dbReference type="SUPFAM" id="SSF88713">
    <property type="entry name" value="Glycoside hydrolase/deacetylase"/>
    <property type="match status" value="1"/>
</dbReference>
<dbReference type="EMBL" id="NMQW01000062">
    <property type="protein sequence ID" value="OXM82565.1"/>
    <property type="molecule type" value="Genomic_DNA"/>
</dbReference>
<dbReference type="GO" id="GO:0005975">
    <property type="term" value="P:carbohydrate metabolic process"/>
    <property type="evidence" value="ECO:0007669"/>
    <property type="project" value="InterPro"/>
</dbReference>
<dbReference type="Gene3D" id="3.20.20.370">
    <property type="entry name" value="Glycoside hydrolase/deacetylase"/>
    <property type="match status" value="1"/>
</dbReference>
<organism evidence="3 4">
    <name type="scientific">Paenibacillus rigui</name>
    <dbReference type="NCBI Taxonomy" id="554312"/>
    <lineage>
        <taxon>Bacteria</taxon>
        <taxon>Bacillati</taxon>
        <taxon>Bacillota</taxon>
        <taxon>Bacilli</taxon>
        <taxon>Bacillales</taxon>
        <taxon>Paenibacillaceae</taxon>
        <taxon>Paenibacillus</taxon>
    </lineage>
</organism>
<comment type="caution">
    <text evidence="3">The sequence shown here is derived from an EMBL/GenBank/DDBJ whole genome shotgun (WGS) entry which is preliminary data.</text>
</comment>
<dbReference type="AlphaFoldDB" id="A0A229UGU1"/>
<keyword evidence="2" id="KW-1133">Transmembrane helix</keyword>
<gene>
    <name evidence="3" type="ORF">CF651_30235</name>
</gene>
<protein>
    <recommendedName>
        <fullName evidence="5">DUF2334 domain-containing protein</fullName>
    </recommendedName>
</protein>
<evidence type="ECO:0000313" key="3">
    <source>
        <dbReference type="EMBL" id="OXM82565.1"/>
    </source>
</evidence>
<dbReference type="Pfam" id="PF10096">
    <property type="entry name" value="DUF2334"/>
    <property type="match status" value="1"/>
</dbReference>
<evidence type="ECO:0000313" key="4">
    <source>
        <dbReference type="Proteomes" id="UP000215509"/>
    </source>
</evidence>
<keyword evidence="2" id="KW-0812">Transmembrane</keyword>
<dbReference type="Proteomes" id="UP000215509">
    <property type="component" value="Unassembled WGS sequence"/>
</dbReference>
<accession>A0A229UGU1</accession>
<dbReference type="SUPFAM" id="SSF69318">
    <property type="entry name" value="Integrin alpha N-terminal domain"/>
    <property type="match status" value="2"/>
</dbReference>
<dbReference type="InterPro" id="IPR018763">
    <property type="entry name" value="DUF2334"/>
</dbReference>
<dbReference type="PANTHER" id="PTHR46580:SF4">
    <property type="entry name" value="ATP_GTP-BINDING PROTEIN"/>
    <property type="match status" value="1"/>
</dbReference>
<evidence type="ECO:0000256" key="1">
    <source>
        <dbReference type="ARBA" id="ARBA00022729"/>
    </source>
</evidence>